<evidence type="ECO:0000256" key="4">
    <source>
        <dbReference type="ARBA" id="ARBA00022842"/>
    </source>
</evidence>
<dbReference type="InterPro" id="IPR015813">
    <property type="entry name" value="Pyrv/PenolPyrv_kinase-like_dom"/>
</dbReference>
<dbReference type="CDD" id="cd00377">
    <property type="entry name" value="ICL_PEPM"/>
    <property type="match status" value="1"/>
</dbReference>
<evidence type="ECO:0000313" key="10">
    <source>
        <dbReference type="Proteomes" id="UP001139502"/>
    </source>
</evidence>
<dbReference type="NCBIfam" id="TIGR02317">
    <property type="entry name" value="prpB"/>
    <property type="match status" value="1"/>
</dbReference>
<dbReference type="Pfam" id="PF13714">
    <property type="entry name" value="PEP_mutase"/>
    <property type="match status" value="1"/>
</dbReference>
<organism evidence="9 10">
    <name type="scientific">Rothia santali</name>
    <dbReference type="NCBI Taxonomy" id="2949643"/>
    <lineage>
        <taxon>Bacteria</taxon>
        <taxon>Bacillati</taxon>
        <taxon>Actinomycetota</taxon>
        <taxon>Actinomycetes</taxon>
        <taxon>Micrococcales</taxon>
        <taxon>Micrococcaceae</taxon>
        <taxon>Rothia</taxon>
    </lineage>
</organism>
<dbReference type="GO" id="GO:0046421">
    <property type="term" value="F:methylisocitrate lyase activity"/>
    <property type="evidence" value="ECO:0007669"/>
    <property type="project" value="UniProtKB-EC"/>
</dbReference>
<dbReference type="Gene3D" id="3.20.20.60">
    <property type="entry name" value="Phosphoenolpyruvate-binding domains"/>
    <property type="match status" value="1"/>
</dbReference>
<protein>
    <recommendedName>
        <fullName evidence="8">Methylisocitrate lyase</fullName>
        <ecNumber evidence="8">4.1.3.30</ecNumber>
    </recommendedName>
</protein>
<comment type="catalytic activity">
    <reaction evidence="8">
        <text>(2S,3R)-3-hydroxybutane-1,2,3-tricarboxylate = pyruvate + succinate</text>
        <dbReference type="Rhea" id="RHEA:16809"/>
        <dbReference type="ChEBI" id="CHEBI:15361"/>
        <dbReference type="ChEBI" id="CHEBI:30031"/>
        <dbReference type="ChEBI" id="CHEBI:57429"/>
        <dbReference type="EC" id="4.1.3.30"/>
    </reaction>
</comment>
<evidence type="ECO:0000256" key="2">
    <source>
        <dbReference type="ARBA" id="ARBA00009282"/>
    </source>
</evidence>
<dbReference type="InterPro" id="IPR039556">
    <property type="entry name" value="ICL/PEPM"/>
</dbReference>
<comment type="function">
    <text evidence="7">Involved in the methylcitric acid cycle. Catalyzes the cleavage of 2-methylisocitrate to yield pyruvate and succinate.</text>
</comment>
<keyword evidence="10" id="KW-1185">Reference proteome</keyword>
<evidence type="ECO:0000256" key="6">
    <source>
        <dbReference type="ARBA" id="ARBA00051150"/>
    </source>
</evidence>
<comment type="cofactor">
    <cofactor evidence="1">
        <name>Mg(2+)</name>
        <dbReference type="ChEBI" id="CHEBI:18420"/>
    </cofactor>
</comment>
<keyword evidence="4" id="KW-0460">Magnesium</keyword>
<dbReference type="InterPro" id="IPR040442">
    <property type="entry name" value="Pyrv_kinase-like_dom_sf"/>
</dbReference>
<evidence type="ECO:0000313" key="9">
    <source>
        <dbReference type="EMBL" id="MCP3425289.1"/>
    </source>
</evidence>
<reference evidence="9" key="1">
    <citation type="submission" date="2022-06" db="EMBL/GenBank/DDBJ databases">
        <title>Rothia sp. isolated from sandalwood seedling.</title>
        <authorList>
            <person name="Tuikhar N."/>
            <person name="Kirdat K."/>
            <person name="Thorat V."/>
            <person name="Swetha P."/>
            <person name="Padma S."/>
            <person name="Sundararaj R."/>
            <person name="Yadav A."/>
        </authorList>
    </citation>
    <scope>NUCLEOTIDE SEQUENCE</scope>
    <source>
        <strain evidence="9">AR01</strain>
    </source>
</reference>
<dbReference type="PANTHER" id="PTHR42905">
    <property type="entry name" value="PHOSPHOENOLPYRUVATE CARBOXYLASE"/>
    <property type="match status" value="1"/>
</dbReference>
<gene>
    <name evidence="9" type="primary">prpB</name>
    <name evidence="9" type="ORF">NBM05_04435</name>
</gene>
<dbReference type="EC" id="4.1.3.30" evidence="8"/>
<dbReference type="SUPFAM" id="SSF51621">
    <property type="entry name" value="Phosphoenolpyruvate/pyruvate domain"/>
    <property type="match status" value="1"/>
</dbReference>
<evidence type="ECO:0000256" key="5">
    <source>
        <dbReference type="ARBA" id="ARBA00023239"/>
    </source>
</evidence>
<sequence>MLYPDTTPEQKRRRLRDMLADGALHRFPGAYTPLSARLIQEKGFDGVYVSGAVLANELGFPDIGMTTLTEVAQRAGQIARMTDLPAVVDADTGFGEPMNVARTVQELEAAGLAGCHIEDQVNPKRCGHLENKSVVDEATAVKRVKAAAEARRDPDFLIMARTDLRGVEGLDAAIDRMRALVDAGADAIFPEAMRDLDEFRAVREALDVPILANMTEFGKSRLFTAEELAGVGVNMVIYPVTLLRSALGAMERVLEAIERDGTQEREVDAMLTRARLYELVDYEGYGRFDEGVFDFEVPQRHAD</sequence>
<dbReference type="RefSeq" id="WP_254165401.1">
    <property type="nucleotide sequence ID" value="NZ_JANAFB010000007.1"/>
</dbReference>
<dbReference type="AlphaFoldDB" id="A0A9X2KHY6"/>
<dbReference type="EMBL" id="JANAFB010000007">
    <property type="protein sequence ID" value="MCP3425289.1"/>
    <property type="molecule type" value="Genomic_DNA"/>
</dbReference>
<proteinExistence type="inferred from homology"/>
<dbReference type="PANTHER" id="PTHR42905:SF5">
    <property type="entry name" value="CARBOXYVINYL-CARBOXYPHOSPHONATE PHOSPHORYLMUTASE, CHLOROPLASTIC"/>
    <property type="match status" value="1"/>
</dbReference>
<comment type="caution">
    <text evidence="9">The sequence shown here is derived from an EMBL/GenBank/DDBJ whole genome shotgun (WGS) entry which is preliminary data.</text>
</comment>
<keyword evidence="3" id="KW-0479">Metal-binding</keyword>
<comment type="similarity">
    <text evidence="2 8">Belongs to the isocitrate lyase/PEP mutase superfamily. Methylisocitrate lyase family.</text>
</comment>
<dbReference type="GO" id="GO:0019629">
    <property type="term" value="P:propionate catabolic process, 2-methylcitrate cycle"/>
    <property type="evidence" value="ECO:0007669"/>
    <property type="project" value="InterPro"/>
</dbReference>
<dbReference type="FunFam" id="3.20.20.60:FF:000009">
    <property type="entry name" value="2-methylisocitrate lyase"/>
    <property type="match status" value="1"/>
</dbReference>
<evidence type="ECO:0000256" key="3">
    <source>
        <dbReference type="ARBA" id="ARBA00022723"/>
    </source>
</evidence>
<name>A0A9X2KHY6_9MICC</name>
<comment type="pathway">
    <text evidence="8">Organic acid metabolism; propanoate degradation.</text>
</comment>
<dbReference type="InterPro" id="IPR018523">
    <property type="entry name" value="Isocitrate_lyase_ph_CS"/>
</dbReference>
<dbReference type="Proteomes" id="UP001139502">
    <property type="component" value="Unassembled WGS sequence"/>
</dbReference>
<evidence type="ECO:0000256" key="7">
    <source>
        <dbReference type="ARBA" id="ARBA00058526"/>
    </source>
</evidence>
<evidence type="ECO:0000256" key="8">
    <source>
        <dbReference type="RuleBase" id="RU361121"/>
    </source>
</evidence>
<evidence type="ECO:0000256" key="1">
    <source>
        <dbReference type="ARBA" id="ARBA00001946"/>
    </source>
</evidence>
<dbReference type="PROSITE" id="PS00161">
    <property type="entry name" value="ISOCITRATE_LYASE"/>
    <property type="match status" value="1"/>
</dbReference>
<dbReference type="InterPro" id="IPR012695">
    <property type="entry name" value="PrpB"/>
</dbReference>
<accession>A0A9X2KHY6</accession>
<keyword evidence="5 8" id="KW-0456">Lyase</keyword>
<comment type="function">
    <text evidence="8">Catalyzes the thermodynamically favored C-C bond cleavage of (2R,3S)-2-methylisocitrate to yield pyruvate and succinate.</text>
</comment>
<dbReference type="GO" id="GO:0046872">
    <property type="term" value="F:metal ion binding"/>
    <property type="evidence" value="ECO:0007669"/>
    <property type="project" value="UniProtKB-KW"/>
</dbReference>
<comment type="catalytic activity">
    <reaction evidence="6">
        <text>3-hydroxybutane-1,2,3-tricarboxylate = pyruvate + succinate</text>
        <dbReference type="Rhea" id="RHEA:57504"/>
        <dbReference type="ChEBI" id="CHEBI:15361"/>
        <dbReference type="ChEBI" id="CHEBI:30031"/>
        <dbReference type="ChEBI" id="CHEBI:141790"/>
    </reaction>
</comment>